<protein>
    <submittedName>
        <fullName evidence="2">DNA methylase</fullName>
    </submittedName>
</protein>
<dbReference type="InterPro" id="IPR049953">
    <property type="entry name" value="Antiphage_assoc"/>
</dbReference>
<dbReference type="SUPFAM" id="SSF53335">
    <property type="entry name" value="S-adenosyl-L-methionine-dependent methyltransferases"/>
    <property type="match status" value="1"/>
</dbReference>
<accession>A0A218MP71</accession>
<keyword evidence="2" id="KW-0808">Transferase</keyword>
<feature type="domain" description="DUF1156" evidence="1">
    <location>
        <begin position="19"/>
        <end position="76"/>
    </location>
</feature>
<dbReference type="Pfam" id="PF06634">
    <property type="entry name" value="DUF1156"/>
    <property type="match status" value="1"/>
</dbReference>
<dbReference type="NCBIfam" id="NF042963">
    <property type="entry name" value="DUF1156_antiphage"/>
    <property type="match status" value="1"/>
</dbReference>
<dbReference type="Gene3D" id="3.40.50.150">
    <property type="entry name" value="Vaccinia Virus protein VP39"/>
    <property type="match status" value="1"/>
</dbReference>
<gene>
    <name evidence="2" type="primary">chn4-6</name>
</gene>
<dbReference type="GO" id="GO:0032259">
    <property type="term" value="P:methylation"/>
    <property type="evidence" value="ECO:0007669"/>
    <property type="project" value="UniProtKB-KW"/>
</dbReference>
<sequence>MALQPYEWKDKPALIERLFPVQKISAESFKEQSAVQSKALTALGSYWKGRKPLILNKACILGSLLPATNDGLKDLEIFELLMGMDPESMKTRIEETLPVSKRESIGDYLVLPYHDQVRAGKRPEEIGESLFSLIWGRVNAHLGTSSRSIPELIEEMGIARFGRRPKVADVFSGSGQIPFEAARLGCDVYASDLNPMACLLTWGSFNIVGANSERRSSIRKTQLSVVKAVSEKISALQIDTDGKGWSAKAYLYCVEVKCPESGWSVPLLPTMIVSASKFVVVKLVPDHDNKRYGIDTYYCKDKEEMESLAAGTVDSGYLVHSPDGINNYRVSIKSIRGDYKEGKENKNRLRMWEKEDFIPRADDIFQERLYCIQWMKKKSSGKQFDYEFRAVTDEDLARENTVIEYVSQNLLRWQAEGHVSDMVIEAGDKTDEPIRTRGWTHWHHLYSPRQILMLALVHEEIKKQPSNSAELEIFFSRLLDWSTKLCRYGTGASRESIAQTFYNQALNTFYNYGVRPFSFASTYLLEETYNYPVSSVTDVNSHPAQNIDVVNDIYVTDPPYGDAVKYEEITEFFIAWLRKNPPKEFAHWTWDSRRSIAIKGEDDGFRSGMVAAYRQMAQRMPDNGLQVLMFTHQSGAIWADMANIIWASGLQVTAAWYVVTETDAAIRGGSNVKGTIILILRKRHQALETFRDDLGWEIEEAVREQVESLIGLDKKVRDQGSEGLYTDADLQMAGYAAALKVLTAYSRIDGKDMVTEAEAPRQKGKKTFVDELIDFAVQTAVQFLVPVGFEKGEWQKLQAVERFYLKMAEMEHQGAKTLDNYQNFAKAFKVHHFDQLMSDASKANSARLKLSVEFKSSMMSGDAEIAGTPLRALLYALYELSRDVEVDDVLLHLMDNCPNYLPNKQMLAKMADYIAEKREVLKGTKTFTPELEASCARVLAEAIRNQRL</sequence>
<proteinExistence type="predicted"/>
<evidence type="ECO:0000259" key="1">
    <source>
        <dbReference type="Pfam" id="PF06634"/>
    </source>
</evidence>
<dbReference type="InterPro" id="IPR029063">
    <property type="entry name" value="SAM-dependent_MTases_sf"/>
</dbReference>
<evidence type="ECO:0000313" key="2">
    <source>
        <dbReference type="EMBL" id="ASF20304.1"/>
    </source>
</evidence>
<dbReference type="AlphaFoldDB" id="A0A218MP71"/>
<dbReference type="InterPro" id="IPR009537">
    <property type="entry name" value="DUF1156"/>
</dbReference>
<reference evidence="2" key="1">
    <citation type="journal article" date="2017" name="Int. J. Antimicrob. Agents">
        <title>Identification and characterization of new members of the SXT/R391 family of integrative and conjugative elements (ICEs) in Proteus mirabilis.</title>
        <authorList>
            <person name="Bie L."/>
            <person name="Wu H."/>
            <person name="Wang X.H."/>
            <person name="Wang M."/>
            <person name="Xu H."/>
        </authorList>
    </citation>
    <scope>NUCLEOTIDE SEQUENCE</scope>
    <source>
        <strain evidence="2">JN49</strain>
    </source>
</reference>
<dbReference type="EMBL" id="KY437728">
    <property type="protein sequence ID" value="ASF20304.1"/>
    <property type="molecule type" value="Genomic_DNA"/>
</dbReference>
<name>A0A218MP71_PROMI</name>
<dbReference type="RefSeq" id="WP_159262623.1">
    <property type="nucleotide sequence ID" value="NZ_CP048787.1"/>
</dbReference>
<organism evidence="2">
    <name type="scientific">Proteus mirabilis</name>
    <dbReference type="NCBI Taxonomy" id="584"/>
    <lineage>
        <taxon>Bacteria</taxon>
        <taxon>Pseudomonadati</taxon>
        <taxon>Pseudomonadota</taxon>
        <taxon>Gammaproteobacteria</taxon>
        <taxon>Enterobacterales</taxon>
        <taxon>Morganellaceae</taxon>
        <taxon>Proteus</taxon>
    </lineage>
</organism>
<dbReference type="GO" id="GO:0008168">
    <property type="term" value="F:methyltransferase activity"/>
    <property type="evidence" value="ECO:0007669"/>
    <property type="project" value="UniProtKB-KW"/>
</dbReference>
<keyword evidence="2" id="KW-0489">Methyltransferase</keyword>